<feature type="transmembrane region" description="Helical" evidence="1">
    <location>
        <begin position="137"/>
        <end position="156"/>
    </location>
</feature>
<keyword evidence="1" id="KW-1133">Transmembrane helix</keyword>
<protein>
    <submittedName>
        <fullName evidence="2">DUF1761 domain-containing protein</fullName>
    </submittedName>
</protein>
<accession>A0A553E9E1</accession>
<evidence type="ECO:0000256" key="1">
    <source>
        <dbReference type="SAM" id="Phobius"/>
    </source>
</evidence>
<dbReference type="RefSeq" id="WP_144255728.1">
    <property type="nucleotide sequence ID" value="NZ_VJZT01000003.1"/>
</dbReference>
<feature type="transmembrane region" description="Helical" evidence="1">
    <location>
        <begin position="6"/>
        <end position="24"/>
    </location>
</feature>
<dbReference type="EMBL" id="VJZT01000003">
    <property type="protein sequence ID" value="TRX41542.1"/>
    <property type="molecule type" value="Genomic_DNA"/>
</dbReference>
<organism evidence="2 3">
    <name type="scientific">Flavobacterium restrictum</name>
    <dbReference type="NCBI Taxonomy" id="2594428"/>
    <lineage>
        <taxon>Bacteria</taxon>
        <taxon>Pseudomonadati</taxon>
        <taxon>Bacteroidota</taxon>
        <taxon>Flavobacteriia</taxon>
        <taxon>Flavobacteriales</taxon>
        <taxon>Flavobacteriaceae</taxon>
        <taxon>Flavobacterium</taxon>
    </lineage>
</organism>
<feature type="transmembrane region" description="Helical" evidence="1">
    <location>
        <begin position="109"/>
        <end position="130"/>
    </location>
</feature>
<evidence type="ECO:0000313" key="2">
    <source>
        <dbReference type="EMBL" id="TRX41542.1"/>
    </source>
</evidence>
<keyword evidence="1" id="KW-0812">Transmembrane</keyword>
<name>A0A553E9E1_9FLAO</name>
<dbReference type="Pfam" id="PF08570">
    <property type="entry name" value="DUF1761"/>
    <property type="match status" value="1"/>
</dbReference>
<reference evidence="2 3" key="1">
    <citation type="submission" date="2019-07" db="EMBL/GenBank/DDBJ databases">
        <title>Novel species of Flavobacterium.</title>
        <authorList>
            <person name="Liu Q."/>
            <person name="Xin Y.-H."/>
        </authorList>
    </citation>
    <scope>NUCLEOTIDE SEQUENCE [LARGE SCALE GENOMIC DNA]</scope>
    <source>
        <strain evidence="2 3">LB1R34</strain>
    </source>
</reference>
<sequence>MEINFLAILVAAVSTVVVGFVWYHPKVFGGIWMRESGLTEDKMKGVNRVKMLLCSIIYAFFMAFILRFLVIHQTGALGMVGGDATKALPSYNAFLDDYGTAFRTFKHGALHGFMTGLLMILPVIGTNALYERRSFKYTMVTGGFWIVCFTIMGAIICGWS</sequence>
<dbReference type="Proteomes" id="UP000316371">
    <property type="component" value="Unassembled WGS sequence"/>
</dbReference>
<dbReference type="AlphaFoldDB" id="A0A553E9E1"/>
<evidence type="ECO:0000313" key="3">
    <source>
        <dbReference type="Proteomes" id="UP000316371"/>
    </source>
</evidence>
<comment type="caution">
    <text evidence="2">The sequence shown here is derived from an EMBL/GenBank/DDBJ whole genome shotgun (WGS) entry which is preliminary data.</text>
</comment>
<dbReference type="OrthoDB" id="333057at2"/>
<feature type="transmembrane region" description="Helical" evidence="1">
    <location>
        <begin position="51"/>
        <end position="70"/>
    </location>
</feature>
<keyword evidence="1" id="KW-0472">Membrane</keyword>
<dbReference type="InterPro" id="IPR013879">
    <property type="entry name" value="DUF1761"/>
</dbReference>
<gene>
    <name evidence="2" type="ORF">FNW21_05460</name>
</gene>
<keyword evidence="3" id="KW-1185">Reference proteome</keyword>
<proteinExistence type="predicted"/>